<keyword evidence="8" id="KW-0732">Signal</keyword>
<keyword evidence="3 5" id="KW-0378">Hydrolase</keyword>
<dbReference type="Pfam" id="PF00082">
    <property type="entry name" value="Peptidase_S8"/>
    <property type="match status" value="1"/>
</dbReference>
<dbReference type="PROSITE" id="PS51892">
    <property type="entry name" value="SUBTILASE"/>
    <property type="match status" value="1"/>
</dbReference>
<dbReference type="PANTHER" id="PTHR43806:SF11">
    <property type="entry name" value="CEREVISIN-RELATED"/>
    <property type="match status" value="1"/>
</dbReference>
<keyword evidence="7" id="KW-0472">Membrane</keyword>
<feature type="transmembrane region" description="Helical" evidence="7">
    <location>
        <begin position="363"/>
        <end position="385"/>
    </location>
</feature>
<evidence type="ECO:0000256" key="8">
    <source>
        <dbReference type="SAM" id="SignalP"/>
    </source>
</evidence>
<comment type="similarity">
    <text evidence="1 5">Belongs to the peptidase S8 family.</text>
</comment>
<dbReference type="SUPFAM" id="SSF52743">
    <property type="entry name" value="Subtilisin-like"/>
    <property type="match status" value="1"/>
</dbReference>
<keyword evidence="7" id="KW-0812">Transmembrane</keyword>
<evidence type="ECO:0000313" key="10">
    <source>
        <dbReference type="EMBL" id="GAA2728877.1"/>
    </source>
</evidence>
<reference evidence="11" key="1">
    <citation type="journal article" date="2019" name="Int. J. Syst. Evol. Microbiol.">
        <title>The Global Catalogue of Microorganisms (GCM) 10K type strain sequencing project: providing services to taxonomists for standard genome sequencing and annotation.</title>
        <authorList>
            <consortium name="The Broad Institute Genomics Platform"/>
            <consortium name="The Broad Institute Genome Sequencing Center for Infectious Disease"/>
            <person name="Wu L."/>
            <person name="Ma J."/>
        </authorList>
    </citation>
    <scope>NUCLEOTIDE SEQUENCE [LARGE SCALE GENOMIC DNA]</scope>
    <source>
        <strain evidence="11">JCM 8201</strain>
    </source>
</reference>
<dbReference type="EMBL" id="BAAATZ010000013">
    <property type="protein sequence ID" value="GAA2728877.1"/>
    <property type="molecule type" value="Genomic_DNA"/>
</dbReference>
<keyword evidence="11" id="KW-1185">Reference proteome</keyword>
<evidence type="ECO:0000256" key="4">
    <source>
        <dbReference type="ARBA" id="ARBA00022825"/>
    </source>
</evidence>
<feature type="region of interest" description="Disordered" evidence="6">
    <location>
        <begin position="334"/>
        <end position="357"/>
    </location>
</feature>
<gene>
    <name evidence="10" type="ORF">GCM10010439_38080</name>
</gene>
<feature type="chain" id="PRO_5046414422" description="Peptidase S8/S53 domain-containing protein" evidence="8">
    <location>
        <begin position="24"/>
        <end position="396"/>
    </location>
</feature>
<feature type="active site" description="Charge relay system" evidence="5">
    <location>
        <position position="57"/>
    </location>
</feature>
<feature type="signal peptide" evidence="8">
    <location>
        <begin position="1"/>
        <end position="23"/>
    </location>
</feature>
<keyword evidence="7" id="KW-1133">Transmembrane helix</keyword>
<evidence type="ECO:0000313" key="11">
    <source>
        <dbReference type="Proteomes" id="UP001501842"/>
    </source>
</evidence>
<accession>A0ABP6GQC2</accession>
<feature type="active site" description="Charge relay system" evidence="5">
    <location>
        <position position="252"/>
    </location>
</feature>
<dbReference type="Gene3D" id="3.40.50.200">
    <property type="entry name" value="Peptidase S8/S53 domain"/>
    <property type="match status" value="1"/>
</dbReference>
<keyword evidence="2 5" id="KW-0645">Protease</keyword>
<keyword evidence="4 5" id="KW-0720">Serine protease</keyword>
<evidence type="ECO:0000256" key="2">
    <source>
        <dbReference type="ARBA" id="ARBA00022670"/>
    </source>
</evidence>
<dbReference type="InterPro" id="IPR050131">
    <property type="entry name" value="Peptidase_S8_subtilisin-like"/>
</dbReference>
<dbReference type="InterPro" id="IPR036852">
    <property type="entry name" value="Peptidase_S8/S53_dom_sf"/>
</dbReference>
<sequence length="396" mass="42143">MFRGMFVAGLALASVVGAGPVSAVPKPRGDQWWLSTTGIQQAWKQSTGQGVTVALIDGKPVLGLREFRGARIRKGRDFRRYGDGFVKPPEWDQEHGTGMLSLIAAQGGGSGYQGAAPDAEVLTIPVNGGADFREALRYAIDQGADVVNMSFAGVDISTAEPVCDAGWQEAVDYAAEHDVVLVAGAGNNRSSENLPYVPAMCPGVLAVAGLSKELTLRKKPVRQPYIAIAAPSDEVSSLRDSGALWVGDGGTSSAAALTTAAIALLRSAHPGESARQIVARLLYAAQDVHTPGWDDHTGYGLIRPDRALTATVPSGFANTVYDRFDAWHKEQAELKQQRENPPDFAVGGDPNRERSTSSDWETYAPWLLGAGALSLAAVFTGFLVFRRRRRGAARSL</sequence>
<protein>
    <recommendedName>
        <fullName evidence="9">Peptidase S8/S53 domain-containing protein</fullName>
    </recommendedName>
</protein>
<name>A0ABP6GQC2_9ACTN</name>
<dbReference type="PANTHER" id="PTHR43806">
    <property type="entry name" value="PEPTIDASE S8"/>
    <property type="match status" value="1"/>
</dbReference>
<evidence type="ECO:0000256" key="6">
    <source>
        <dbReference type="SAM" id="MobiDB-lite"/>
    </source>
</evidence>
<evidence type="ECO:0000256" key="1">
    <source>
        <dbReference type="ARBA" id="ARBA00011073"/>
    </source>
</evidence>
<evidence type="ECO:0000259" key="9">
    <source>
        <dbReference type="Pfam" id="PF00082"/>
    </source>
</evidence>
<feature type="domain" description="Peptidase S8/S53" evidence="9">
    <location>
        <begin position="48"/>
        <end position="300"/>
    </location>
</feature>
<dbReference type="RefSeq" id="WP_344451830.1">
    <property type="nucleotide sequence ID" value="NZ_BAAATZ010000013.1"/>
</dbReference>
<comment type="caution">
    <text evidence="10">The sequence shown here is derived from an EMBL/GenBank/DDBJ whole genome shotgun (WGS) entry which is preliminary data.</text>
</comment>
<dbReference type="Proteomes" id="UP001501842">
    <property type="component" value="Unassembled WGS sequence"/>
</dbReference>
<evidence type="ECO:0000256" key="5">
    <source>
        <dbReference type="PROSITE-ProRule" id="PRU01240"/>
    </source>
</evidence>
<dbReference type="InterPro" id="IPR000209">
    <property type="entry name" value="Peptidase_S8/S53_dom"/>
</dbReference>
<organism evidence="10 11">
    <name type="scientific">Actinocorallia aurantiaca</name>
    <dbReference type="NCBI Taxonomy" id="46204"/>
    <lineage>
        <taxon>Bacteria</taxon>
        <taxon>Bacillati</taxon>
        <taxon>Actinomycetota</taxon>
        <taxon>Actinomycetes</taxon>
        <taxon>Streptosporangiales</taxon>
        <taxon>Thermomonosporaceae</taxon>
        <taxon>Actinocorallia</taxon>
    </lineage>
</organism>
<feature type="active site" description="Charge relay system" evidence="5">
    <location>
        <position position="95"/>
    </location>
</feature>
<proteinExistence type="inferred from homology"/>
<evidence type="ECO:0000256" key="3">
    <source>
        <dbReference type="ARBA" id="ARBA00022801"/>
    </source>
</evidence>
<evidence type="ECO:0000256" key="7">
    <source>
        <dbReference type="SAM" id="Phobius"/>
    </source>
</evidence>